<dbReference type="Pfam" id="PF02055">
    <property type="entry name" value="Glyco_hydro_30"/>
    <property type="match status" value="1"/>
</dbReference>
<name>C5LD17_PERM5</name>
<dbReference type="GO" id="GO:0006680">
    <property type="term" value="P:glucosylceramide catabolic process"/>
    <property type="evidence" value="ECO:0007669"/>
    <property type="project" value="TreeGrafter"/>
</dbReference>
<feature type="domain" description="Glycosyl hydrolase family 30 beta sandwich" evidence="5">
    <location>
        <begin position="366"/>
        <end position="434"/>
    </location>
</feature>
<evidence type="ECO:0000256" key="3">
    <source>
        <dbReference type="ARBA" id="ARBA00022801"/>
    </source>
</evidence>
<comment type="similarity">
    <text evidence="1">Belongs to the glycosyl hydrolase 30 family.</text>
</comment>
<evidence type="ECO:0000259" key="5">
    <source>
        <dbReference type="Pfam" id="PF17189"/>
    </source>
</evidence>
<proteinExistence type="inferred from homology"/>
<dbReference type="GO" id="GO:0016020">
    <property type="term" value="C:membrane"/>
    <property type="evidence" value="ECO:0007669"/>
    <property type="project" value="GOC"/>
</dbReference>
<dbReference type="PANTHER" id="PTHR11069">
    <property type="entry name" value="GLUCOSYLCERAMIDASE"/>
    <property type="match status" value="1"/>
</dbReference>
<dbReference type="AlphaFoldDB" id="C5LD17"/>
<dbReference type="EMBL" id="GG680950">
    <property type="protein sequence ID" value="EER05361.1"/>
    <property type="molecule type" value="Genomic_DNA"/>
</dbReference>
<gene>
    <name evidence="6" type="ORF">Pmar_PMAR029524</name>
</gene>
<dbReference type="Gene3D" id="3.20.20.80">
    <property type="entry name" value="Glycosidases"/>
    <property type="match status" value="1"/>
</dbReference>
<dbReference type="InterPro" id="IPR033452">
    <property type="entry name" value="GH30_C"/>
</dbReference>
<organism evidence="7">
    <name type="scientific">Perkinsus marinus (strain ATCC 50983 / TXsc)</name>
    <dbReference type="NCBI Taxonomy" id="423536"/>
    <lineage>
        <taxon>Eukaryota</taxon>
        <taxon>Sar</taxon>
        <taxon>Alveolata</taxon>
        <taxon>Perkinsozoa</taxon>
        <taxon>Perkinsea</taxon>
        <taxon>Perkinsida</taxon>
        <taxon>Perkinsidae</taxon>
        <taxon>Perkinsus</taxon>
    </lineage>
</organism>
<reference evidence="6 7" key="1">
    <citation type="submission" date="2008-07" db="EMBL/GenBank/DDBJ databases">
        <authorList>
            <person name="El-Sayed N."/>
            <person name="Caler E."/>
            <person name="Inman J."/>
            <person name="Amedeo P."/>
            <person name="Hass B."/>
            <person name="Wortman J."/>
        </authorList>
    </citation>
    <scope>NUCLEOTIDE SEQUENCE [LARGE SCALE GENOMIC DNA]</scope>
    <source>
        <strain evidence="7">ATCC 50983 / TXsc</strain>
    </source>
</reference>
<dbReference type="GeneID" id="9041387"/>
<dbReference type="InParanoid" id="C5LD17"/>
<dbReference type="InterPro" id="IPR001139">
    <property type="entry name" value="Glyco_hydro_30"/>
</dbReference>
<dbReference type="InterPro" id="IPR033453">
    <property type="entry name" value="Glyco_hydro_30_TIM-barrel"/>
</dbReference>
<dbReference type="SUPFAM" id="SSF51445">
    <property type="entry name" value="(Trans)glycosidases"/>
    <property type="match status" value="1"/>
</dbReference>
<dbReference type="PANTHER" id="PTHR11069:SF23">
    <property type="entry name" value="LYSOSOMAL ACID GLUCOSYLCERAMIDASE"/>
    <property type="match status" value="1"/>
</dbReference>
<dbReference type="Pfam" id="PF17189">
    <property type="entry name" value="Glyco_hydro_30C"/>
    <property type="match status" value="1"/>
</dbReference>
<protein>
    <submittedName>
        <fullName evidence="6">Glucosylceramidase, putative</fullName>
    </submittedName>
</protein>
<keyword evidence="2" id="KW-0732">Signal</keyword>
<evidence type="ECO:0000259" key="4">
    <source>
        <dbReference type="Pfam" id="PF02055"/>
    </source>
</evidence>
<evidence type="ECO:0000256" key="2">
    <source>
        <dbReference type="ARBA" id="ARBA00022729"/>
    </source>
</evidence>
<dbReference type="InterPro" id="IPR017853">
    <property type="entry name" value="GH"/>
</dbReference>
<accession>C5LD17</accession>
<sequence>MVSDSKYQTIHGFGGSFTQAAAYLYKNLDRSTQEQFMKLVFSPEGLHYSLGRVPINSCDFSPETYNFDNISDDFDLTEFDRDLKMDEELGMFAMIHDAQSRTKDTGGLQLLASPWSPPYWMKTDNHEMIGSEMPCLKGDQRYHRAWAEYRSLWFQGYAKQGINFTYHTVQNEPANYINVWWEQCFFDAQGEADFIANHLGPVMARDGHNISLLFYDYNKGGMNDWANVVLSNPNATKYISGIALHWYDGYYFDNLRTFQEKYGSQYYQLATEGCSCDGILDQEYDTEWKRAMRYVEDILGDLNAGVVGWMDWSILLNIVENGAGGPNHSRLKNWCYTHIHVTNSSDLLVYRSYYTFSHISRFVVPGSRRIGITMGSSGDGLVCSAFVTPDESNIVLVAMNYKINQKTPERQLDISLAGSSDSLYINIPSSSVVTAMIPI</sequence>
<dbReference type="OrthoDB" id="2160638at2759"/>
<dbReference type="RefSeq" id="XP_002773545.1">
    <property type="nucleotide sequence ID" value="XM_002773499.1"/>
</dbReference>
<dbReference type="PRINTS" id="PR00843">
    <property type="entry name" value="GLHYDRLASE30"/>
</dbReference>
<feature type="domain" description="Glycosyl hydrolase family 30 TIM-barrel" evidence="4">
    <location>
        <begin position="10"/>
        <end position="363"/>
    </location>
</feature>
<evidence type="ECO:0000256" key="1">
    <source>
        <dbReference type="ARBA" id="ARBA00005382"/>
    </source>
</evidence>
<evidence type="ECO:0000313" key="7">
    <source>
        <dbReference type="Proteomes" id="UP000007800"/>
    </source>
</evidence>
<dbReference type="GO" id="GO:0004348">
    <property type="term" value="F:glucosylceramidase activity"/>
    <property type="evidence" value="ECO:0007669"/>
    <property type="project" value="InterPro"/>
</dbReference>
<dbReference type="Proteomes" id="UP000007800">
    <property type="component" value="Unassembled WGS sequence"/>
</dbReference>
<keyword evidence="7" id="KW-1185">Reference proteome</keyword>
<keyword evidence="3" id="KW-0378">Hydrolase</keyword>
<evidence type="ECO:0000313" key="6">
    <source>
        <dbReference type="EMBL" id="EER05361.1"/>
    </source>
</evidence>